<dbReference type="RefSeq" id="WP_166174598.1">
    <property type="nucleotide sequence ID" value="NZ_CP045119.1"/>
</dbReference>
<proteinExistence type="predicted"/>
<dbReference type="Proteomes" id="UP000501452">
    <property type="component" value="Chromosome"/>
</dbReference>
<reference evidence="1 2" key="1">
    <citation type="submission" date="2019-10" db="EMBL/GenBank/DDBJ databases">
        <title>Rubrobacter sp nov SCSIO 52090 isolated from a deep-sea sediment in the South China Sea.</title>
        <authorList>
            <person name="Chen R.W."/>
        </authorList>
    </citation>
    <scope>NUCLEOTIDE SEQUENCE [LARGE SCALE GENOMIC DNA]</scope>
    <source>
        <strain evidence="1 2">SCSIO 52909</strain>
    </source>
</reference>
<dbReference type="EMBL" id="CP045119">
    <property type="protein sequence ID" value="QIN82350.1"/>
    <property type="molecule type" value="Genomic_DNA"/>
</dbReference>
<accession>A0A6G8Q7B5</accession>
<evidence type="ECO:0000313" key="1">
    <source>
        <dbReference type="EMBL" id="QIN82350.1"/>
    </source>
</evidence>
<name>A0A6G8Q7B5_9ACTN</name>
<organism evidence="1 2">
    <name type="scientific">Rubrobacter tropicus</name>
    <dbReference type="NCBI Taxonomy" id="2653851"/>
    <lineage>
        <taxon>Bacteria</taxon>
        <taxon>Bacillati</taxon>
        <taxon>Actinomycetota</taxon>
        <taxon>Rubrobacteria</taxon>
        <taxon>Rubrobacterales</taxon>
        <taxon>Rubrobacteraceae</taxon>
        <taxon>Rubrobacter</taxon>
    </lineage>
</organism>
<protein>
    <submittedName>
        <fullName evidence="1">Uncharacterized protein</fullName>
    </submittedName>
</protein>
<dbReference type="AlphaFoldDB" id="A0A6G8Q7B5"/>
<keyword evidence="2" id="KW-1185">Reference proteome</keyword>
<dbReference type="KEGG" id="rub:GBA63_06555"/>
<gene>
    <name evidence="1" type="ORF">GBA63_06555</name>
</gene>
<sequence length="151" mass="17380">MDTIRFEVDRTDTPAWGPIDTVDIFVNGRSLLDLVREVELPFATRDGRPDRAGSYVGLPAEAIFMPSRRLLGVPDDRYDDWEGRISVLGCGVVGCWPLHARITVQDDAVVWDDFEQPHRRRWRHDRLGPFVFEREEYEAALRGAPDLRDES</sequence>
<evidence type="ECO:0000313" key="2">
    <source>
        <dbReference type="Proteomes" id="UP000501452"/>
    </source>
</evidence>